<comment type="subcellular location">
    <subcellularLocation>
        <location evidence="2">Secreted</location>
    </subcellularLocation>
</comment>
<keyword evidence="6" id="KW-0479">Metal-binding</keyword>
<dbReference type="GO" id="GO:0005615">
    <property type="term" value="C:extracellular space"/>
    <property type="evidence" value="ECO:0007669"/>
    <property type="project" value="InterPro"/>
</dbReference>
<evidence type="ECO:0000313" key="13">
    <source>
        <dbReference type="EMBL" id="SFM86591.1"/>
    </source>
</evidence>
<dbReference type="STRING" id="52442.SAMN05421880_14216"/>
<dbReference type="Pfam" id="PF00353">
    <property type="entry name" value="HemolysinCabind"/>
    <property type="match status" value="1"/>
</dbReference>
<dbReference type="GO" id="GO:0006508">
    <property type="term" value="P:proteolysis"/>
    <property type="evidence" value="ECO:0007669"/>
    <property type="project" value="UniProtKB-KW"/>
</dbReference>
<dbReference type="Pfam" id="PF00413">
    <property type="entry name" value="Peptidase_M10"/>
    <property type="match status" value="1"/>
</dbReference>
<keyword evidence="10" id="KW-0482">Metalloprotease</keyword>
<keyword evidence="9" id="KW-0862">Zinc</keyword>
<dbReference type="SMART" id="SM00235">
    <property type="entry name" value="ZnMc"/>
    <property type="match status" value="1"/>
</dbReference>
<reference evidence="13 14" key="1">
    <citation type="submission" date="2016-10" db="EMBL/GenBank/DDBJ databases">
        <authorList>
            <person name="de Groot N.N."/>
        </authorList>
    </citation>
    <scope>NUCLEOTIDE SEQUENCE [LARGE SCALE GENOMIC DNA]</scope>
    <source>
        <strain evidence="13 14">Nm146</strain>
    </source>
</reference>
<feature type="domain" description="Peptidase metallopeptidase" evidence="11">
    <location>
        <begin position="26"/>
        <end position="210"/>
    </location>
</feature>
<evidence type="ECO:0000259" key="11">
    <source>
        <dbReference type="SMART" id="SM00235"/>
    </source>
</evidence>
<keyword evidence="4" id="KW-0964">Secreted</keyword>
<dbReference type="InterPro" id="IPR024079">
    <property type="entry name" value="MetalloPept_cat_dom_sf"/>
</dbReference>
<dbReference type="GO" id="GO:0031012">
    <property type="term" value="C:extracellular matrix"/>
    <property type="evidence" value="ECO:0007669"/>
    <property type="project" value="InterPro"/>
</dbReference>
<dbReference type="InterPro" id="IPR001818">
    <property type="entry name" value="Pept_M10_metallopeptidase"/>
</dbReference>
<evidence type="ECO:0000256" key="2">
    <source>
        <dbReference type="ARBA" id="ARBA00004613"/>
    </source>
</evidence>
<dbReference type="AlphaFoldDB" id="A0A1I4UCM1"/>
<comment type="similarity">
    <text evidence="3">Belongs to the peptidase M10B family.</text>
</comment>
<protein>
    <submittedName>
        <fullName evidence="12 13">Matrixin</fullName>
    </submittedName>
</protein>
<dbReference type="Proteomes" id="UP000601736">
    <property type="component" value="Unassembled WGS sequence"/>
</dbReference>
<comment type="cofactor">
    <cofactor evidence="1">
        <name>Ca(2+)</name>
        <dbReference type="ChEBI" id="CHEBI:29108"/>
    </cofactor>
</comment>
<accession>A0A1I4UCM1</accession>
<evidence type="ECO:0000256" key="5">
    <source>
        <dbReference type="ARBA" id="ARBA00022670"/>
    </source>
</evidence>
<dbReference type="InterPro" id="IPR034033">
    <property type="entry name" value="Serralysin-like"/>
</dbReference>
<evidence type="ECO:0000256" key="1">
    <source>
        <dbReference type="ARBA" id="ARBA00001913"/>
    </source>
</evidence>
<dbReference type="EMBL" id="CAJNAP010000005">
    <property type="protein sequence ID" value="CAE6494050.1"/>
    <property type="molecule type" value="Genomic_DNA"/>
</dbReference>
<dbReference type="GO" id="GO:0004222">
    <property type="term" value="F:metalloendopeptidase activity"/>
    <property type="evidence" value="ECO:0007669"/>
    <property type="project" value="InterPro"/>
</dbReference>
<evidence type="ECO:0000256" key="8">
    <source>
        <dbReference type="ARBA" id="ARBA00022801"/>
    </source>
</evidence>
<name>A0A1I4UCM1_9PROT</name>
<organism evidence="13 14">
    <name type="scientific">Nitrosomonas nitrosa</name>
    <dbReference type="NCBI Taxonomy" id="52442"/>
    <lineage>
        <taxon>Bacteria</taxon>
        <taxon>Pseudomonadati</taxon>
        <taxon>Pseudomonadota</taxon>
        <taxon>Betaproteobacteria</taxon>
        <taxon>Nitrosomonadales</taxon>
        <taxon>Nitrosomonadaceae</taxon>
        <taxon>Nitrosomonas</taxon>
    </lineage>
</organism>
<gene>
    <name evidence="12" type="ORF">NMYAN_130021</name>
    <name evidence="13" type="ORF">SAMN05421880_14216</name>
</gene>
<dbReference type="RefSeq" id="WP_090672307.1">
    <property type="nucleotide sequence ID" value="NZ_CAJNAP010000005.1"/>
</dbReference>
<evidence type="ECO:0000256" key="3">
    <source>
        <dbReference type="ARBA" id="ARBA00009490"/>
    </source>
</evidence>
<dbReference type="Proteomes" id="UP000199561">
    <property type="component" value="Unassembled WGS sequence"/>
</dbReference>
<proteinExistence type="inferred from homology"/>
<dbReference type="InterPro" id="IPR013858">
    <property type="entry name" value="Peptidase_M10B_C"/>
</dbReference>
<dbReference type="PANTHER" id="PTHR10201:SF323">
    <property type="entry name" value="MATRIX METALLOPROTEINASE-21"/>
    <property type="match status" value="1"/>
</dbReference>
<dbReference type="CDD" id="cd04277">
    <property type="entry name" value="ZnMc_serralysin_like"/>
    <property type="match status" value="1"/>
</dbReference>
<sequence>MPTPTTSSNVISVNWSGDIRIDALMFGQRWTNSTISYSFPNQYSFWSTDPFTGYGPENGDEEPWSSAFSPLTPSDQEAFNLALQRWSNVATIQFNPVTESQFTVGDLRAAYTFTTEMTGAEAWTYLPTGIPAGGDIWFNKESNSARVKWSEGNYSFLTAMHEIGHALGLTHPFDNRQFPASLDTMSSTIMSYSAIAGDKSSGLTFYPTTPMLLDILAIQHMYGANELYHREDNVYQFDDTRTYHETIWDGGGIDWIQYHGTQAARIDLREAEGSSIGNTVMALDSNSEHAIPNVWIAYGTVIEHAQGGQSDDLLIGNDHDNILVGGNGRDTLVGLGGRDTFHGEAGVDTVLYLGERARYAVSQSEGGYTVVDQAGSDGQDNATGIERLQFNDMGLALDLDGYAGQVAKLLGAVFGAAEVDNKAYVGTGLWLFDGGMNHEAVATVALDAVGVSTHDEVVTLLWRNLFGSNPTQAEKQPYLQVLESGEVSAAALAIYAADSAINTGNIDLVGLMQTGVEYTL</sequence>
<dbReference type="EMBL" id="FOUF01000042">
    <property type="protein sequence ID" value="SFM86591.1"/>
    <property type="molecule type" value="Genomic_DNA"/>
</dbReference>
<dbReference type="Pfam" id="PF08548">
    <property type="entry name" value="Peptidase_M10_C"/>
    <property type="match status" value="1"/>
</dbReference>
<keyword evidence="8" id="KW-0378">Hydrolase</keyword>
<dbReference type="InterPro" id="IPR006026">
    <property type="entry name" value="Peptidase_Metallo"/>
</dbReference>
<dbReference type="SUPFAM" id="SSF51120">
    <property type="entry name" value="beta-Roll"/>
    <property type="match status" value="1"/>
</dbReference>
<keyword evidence="5" id="KW-0645">Protease</keyword>
<evidence type="ECO:0000256" key="4">
    <source>
        <dbReference type="ARBA" id="ARBA00022525"/>
    </source>
</evidence>
<dbReference type="Gene3D" id="2.150.10.10">
    <property type="entry name" value="Serralysin-like metalloprotease, C-terminal"/>
    <property type="match status" value="1"/>
</dbReference>
<dbReference type="PANTHER" id="PTHR10201">
    <property type="entry name" value="MATRIX METALLOPROTEINASE"/>
    <property type="match status" value="1"/>
</dbReference>
<evidence type="ECO:0000256" key="6">
    <source>
        <dbReference type="ARBA" id="ARBA00022723"/>
    </source>
</evidence>
<reference evidence="12" key="2">
    <citation type="submission" date="2021-02" db="EMBL/GenBank/DDBJ databases">
        <authorList>
            <person name="Han P."/>
        </authorList>
    </citation>
    <scope>NUCLEOTIDE SEQUENCE</scope>
    <source>
        <strain evidence="12">Nitrosomonas nitrosa 18-3D</strain>
    </source>
</reference>
<evidence type="ECO:0000256" key="9">
    <source>
        <dbReference type="ARBA" id="ARBA00022833"/>
    </source>
</evidence>
<dbReference type="Gene3D" id="3.40.390.10">
    <property type="entry name" value="Collagenase (Catalytic Domain)"/>
    <property type="match status" value="1"/>
</dbReference>
<evidence type="ECO:0000256" key="10">
    <source>
        <dbReference type="ARBA" id="ARBA00023049"/>
    </source>
</evidence>
<evidence type="ECO:0000256" key="7">
    <source>
        <dbReference type="ARBA" id="ARBA00022737"/>
    </source>
</evidence>
<dbReference type="GO" id="GO:0005509">
    <property type="term" value="F:calcium ion binding"/>
    <property type="evidence" value="ECO:0007669"/>
    <property type="project" value="InterPro"/>
</dbReference>
<keyword evidence="14" id="KW-1185">Reference proteome</keyword>
<dbReference type="SUPFAM" id="SSF55486">
    <property type="entry name" value="Metalloproteases ('zincins'), catalytic domain"/>
    <property type="match status" value="1"/>
</dbReference>
<evidence type="ECO:0000313" key="12">
    <source>
        <dbReference type="EMBL" id="CAE6494050.1"/>
    </source>
</evidence>
<dbReference type="InterPro" id="IPR011049">
    <property type="entry name" value="Serralysin-like_metalloprot_C"/>
</dbReference>
<dbReference type="GO" id="GO:0008270">
    <property type="term" value="F:zinc ion binding"/>
    <property type="evidence" value="ECO:0007669"/>
    <property type="project" value="InterPro"/>
</dbReference>
<evidence type="ECO:0000313" key="14">
    <source>
        <dbReference type="Proteomes" id="UP000199561"/>
    </source>
</evidence>
<dbReference type="InterPro" id="IPR001343">
    <property type="entry name" value="Hemolysn_Ca-bd"/>
</dbReference>
<keyword evidence="7" id="KW-0677">Repeat</keyword>